<feature type="domain" description="Ig-like" evidence="13">
    <location>
        <begin position="244"/>
        <end position="339"/>
    </location>
</feature>
<dbReference type="PROSITE" id="PS50835">
    <property type="entry name" value="IG_LIKE"/>
    <property type="match status" value="3"/>
</dbReference>
<dbReference type="Proteomes" id="UP000694845">
    <property type="component" value="Unplaced"/>
</dbReference>
<accession>A0A8B7ZGU7</accession>
<dbReference type="InterPro" id="IPR013098">
    <property type="entry name" value="Ig_I-set"/>
</dbReference>
<dbReference type="InterPro" id="IPR003599">
    <property type="entry name" value="Ig_sub"/>
</dbReference>
<dbReference type="Pfam" id="PF13895">
    <property type="entry name" value="Ig_2"/>
    <property type="match status" value="1"/>
</dbReference>
<dbReference type="GO" id="GO:0005886">
    <property type="term" value="C:plasma membrane"/>
    <property type="evidence" value="ECO:0007669"/>
    <property type="project" value="TreeGrafter"/>
</dbReference>
<keyword evidence="9" id="KW-1015">Disulfide bond</keyword>
<evidence type="ECO:0000256" key="6">
    <source>
        <dbReference type="ARBA" id="ARBA00022989"/>
    </source>
</evidence>
<evidence type="ECO:0000313" key="14">
    <source>
        <dbReference type="Proteomes" id="UP000694845"/>
    </source>
</evidence>
<dbReference type="GO" id="GO:0016787">
    <property type="term" value="F:hydrolase activity"/>
    <property type="evidence" value="ECO:0007669"/>
    <property type="project" value="UniProtKB-KW"/>
</dbReference>
<dbReference type="InterPro" id="IPR000157">
    <property type="entry name" value="TIR_dom"/>
</dbReference>
<feature type="domain" description="Ig-like" evidence="13">
    <location>
        <begin position="550"/>
        <end position="636"/>
    </location>
</feature>
<dbReference type="OrthoDB" id="1421090at2759"/>
<evidence type="ECO:0000259" key="13">
    <source>
        <dbReference type="PROSITE" id="PS50835"/>
    </source>
</evidence>
<dbReference type="PANTHER" id="PTHR24365">
    <property type="entry name" value="TOLL-LIKE RECEPTOR"/>
    <property type="match status" value="1"/>
</dbReference>
<dbReference type="KEGG" id="aplc:110986898"/>
<dbReference type="SMART" id="SM00255">
    <property type="entry name" value="TIR"/>
    <property type="match status" value="1"/>
</dbReference>
<keyword evidence="14" id="KW-1185">Reference proteome</keyword>
<evidence type="ECO:0000256" key="8">
    <source>
        <dbReference type="ARBA" id="ARBA00023136"/>
    </source>
</evidence>
<feature type="signal peptide" evidence="11">
    <location>
        <begin position="1"/>
        <end position="25"/>
    </location>
</feature>
<dbReference type="GO" id="GO:0007165">
    <property type="term" value="P:signal transduction"/>
    <property type="evidence" value="ECO:0007669"/>
    <property type="project" value="InterPro"/>
</dbReference>
<dbReference type="GO" id="GO:0038023">
    <property type="term" value="F:signaling receptor activity"/>
    <property type="evidence" value="ECO:0007669"/>
    <property type="project" value="TreeGrafter"/>
</dbReference>
<dbReference type="Gene3D" id="2.60.40.10">
    <property type="entry name" value="Immunoglobulins"/>
    <property type="match status" value="4"/>
</dbReference>
<dbReference type="InterPro" id="IPR013162">
    <property type="entry name" value="CD80_C2-set"/>
</dbReference>
<keyword evidence="3" id="KW-0812">Transmembrane</keyword>
<feature type="domain" description="TIR" evidence="12">
    <location>
        <begin position="687"/>
        <end position="835"/>
    </location>
</feature>
<evidence type="ECO:0000313" key="15">
    <source>
        <dbReference type="RefSeq" id="XP_022104876.1"/>
    </source>
</evidence>
<evidence type="ECO:0000259" key="12">
    <source>
        <dbReference type="PROSITE" id="PS50104"/>
    </source>
</evidence>
<evidence type="ECO:0000256" key="7">
    <source>
        <dbReference type="ARBA" id="ARBA00023027"/>
    </source>
</evidence>
<keyword evidence="8" id="KW-0472">Membrane</keyword>
<dbReference type="Pfam" id="PF01582">
    <property type="entry name" value="TIR"/>
    <property type="match status" value="1"/>
</dbReference>
<evidence type="ECO:0000256" key="4">
    <source>
        <dbReference type="ARBA" id="ARBA00022729"/>
    </source>
</evidence>
<proteinExistence type="inferred from homology"/>
<dbReference type="AlphaFoldDB" id="A0A8B7ZGU7"/>
<dbReference type="Pfam" id="PF13927">
    <property type="entry name" value="Ig_3"/>
    <property type="match status" value="1"/>
</dbReference>
<dbReference type="Pfam" id="PF07679">
    <property type="entry name" value="I-set"/>
    <property type="match status" value="1"/>
</dbReference>
<protein>
    <submittedName>
        <fullName evidence="15 16">Uncharacterized protein LOC110986898 isoform X1</fullName>
    </submittedName>
</protein>
<evidence type="ECO:0000256" key="1">
    <source>
        <dbReference type="ARBA" id="ARBA00004167"/>
    </source>
</evidence>
<dbReference type="InterPro" id="IPR003598">
    <property type="entry name" value="Ig_sub2"/>
</dbReference>
<gene>
    <name evidence="15 16 17" type="primary">LOC110986898</name>
</gene>
<dbReference type="Gene3D" id="2.170.300.10">
    <property type="entry name" value="Tie2 ligand-binding domain superfamily"/>
    <property type="match status" value="1"/>
</dbReference>
<name>A0A8B7ZGU7_ACAPL</name>
<dbReference type="RefSeq" id="XP_022104878.1">
    <property type="nucleotide sequence ID" value="XM_022249186.1"/>
</dbReference>
<dbReference type="Pfam" id="PF08205">
    <property type="entry name" value="C2-set_2"/>
    <property type="match status" value="1"/>
</dbReference>
<dbReference type="GeneID" id="110986898"/>
<dbReference type="GO" id="GO:0030154">
    <property type="term" value="P:cell differentiation"/>
    <property type="evidence" value="ECO:0007669"/>
    <property type="project" value="UniProtKB-ARBA"/>
</dbReference>
<dbReference type="InterPro" id="IPR002049">
    <property type="entry name" value="LE_dom"/>
</dbReference>
<dbReference type="InterPro" id="IPR035897">
    <property type="entry name" value="Toll_tir_struct_dom_sf"/>
</dbReference>
<keyword evidence="4 11" id="KW-0732">Signal</keyword>
<dbReference type="PROSITE" id="PS50104">
    <property type="entry name" value="TIR"/>
    <property type="match status" value="1"/>
</dbReference>
<feature type="region of interest" description="Disordered" evidence="10">
    <location>
        <begin position="857"/>
        <end position="883"/>
    </location>
</feature>
<dbReference type="CDD" id="cd00055">
    <property type="entry name" value="EGF_Lam"/>
    <property type="match status" value="1"/>
</dbReference>
<dbReference type="RefSeq" id="XP_022104876.1">
    <property type="nucleotide sequence ID" value="XM_022249184.1"/>
</dbReference>
<evidence type="ECO:0000256" key="5">
    <source>
        <dbReference type="ARBA" id="ARBA00022801"/>
    </source>
</evidence>
<dbReference type="InterPro" id="IPR036179">
    <property type="entry name" value="Ig-like_dom_sf"/>
</dbReference>
<dbReference type="SMART" id="SM00409">
    <property type="entry name" value="IG"/>
    <property type="match status" value="4"/>
</dbReference>
<reference evidence="15 16" key="1">
    <citation type="submission" date="2025-04" db="UniProtKB">
        <authorList>
            <consortium name="RefSeq"/>
        </authorList>
    </citation>
    <scope>IDENTIFICATION</scope>
</reference>
<feature type="domain" description="Ig-like" evidence="13">
    <location>
        <begin position="344"/>
        <end position="444"/>
    </location>
</feature>
<feature type="chain" id="PRO_5044665710" evidence="11">
    <location>
        <begin position="26"/>
        <end position="883"/>
    </location>
</feature>
<keyword evidence="5" id="KW-0378">Hydrolase</keyword>
<sequence length="883" mass="98772">MASAKWPLQMLRTVVVMVTLSFTSSYLPNESDAYDTACFVPPSERLPGVDKFFLFEVFLPPVSFEYSIEYLSFPNGSCGLDTYILLRDSYFPIQLASSLQQLARELFSHCVLDNQQDMTPPYRVTVMSLVDTGLDGVLKLVPDEEFSRLPAEWITAGNILLIHMDNITVGHHVLNCNEPNLQKMEQSQYNLNFTLQINGCPSGRYGGSCEGSCHCAEGVECHSFNGVCMCPLGLQGTSCDQRKPVITVQTRHMYVPYGQNFTLMCTAHGVPSPLAWSWTKYGQATPLLAASSLETTPYSPRPFVIKSIVEAKDTSVNGPYVCEVIDGNGTLYRRLVNVTVIAIPEPFVQVPQNQTALVGSNVTFTCEIRSDAGVIRWVRGQKQPPNEAAAISDLPSRFQIVHPSEGVSSLRILRLGFDDEEVYRCYAGHTFRAPDLMYAEARLKVQSDPYPECSFNKVTSTLSGQKLTFRCLVMQAKPVPRLNWRVQGRHLKPMTFEHRSDDGFSYNINTSLTFVPGPGDDGKRLSLSLTSPAWTGTREVETSLNVSYAPFVTVIPDPITVNKGQDVTISCSARANPDQVDVVWTLRSPNKPAANVSTSPTYTFKNINMEYDKANLTCSVRNTIGKTEKTVQIKVTDSSISLAAKIGLSVSAALCVTLLFIASVISRRYRREIKLWWAQKADKTEDKDFDVFISYKSSSPDEEFVMHELIPRLEQAGYRVCVHYRYFLPGRSIIENIADAVHRSRKTLLLLSPGFIESEWCCYEFQAALSQMLHLQSDLIPVIFEDLGPQENLSPDLQTMLRTLSYVIWPGAIQQGCYQTETDLDRFWKLLWQSLPPVPLRRDEQAVGTVELELETNPGQRGRMDRVDGNADYNGDAPLVLPP</sequence>
<comment type="subcellular location">
    <subcellularLocation>
        <location evidence="1">Membrane</location>
        <topology evidence="1">Single-pass membrane protein</topology>
    </subcellularLocation>
</comment>
<evidence type="ECO:0000256" key="2">
    <source>
        <dbReference type="ARBA" id="ARBA00009752"/>
    </source>
</evidence>
<evidence type="ECO:0000256" key="10">
    <source>
        <dbReference type="SAM" id="MobiDB-lite"/>
    </source>
</evidence>
<keyword evidence="6" id="KW-1133">Transmembrane helix</keyword>
<evidence type="ECO:0000256" key="11">
    <source>
        <dbReference type="SAM" id="SignalP"/>
    </source>
</evidence>
<evidence type="ECO:0000313" key="17">
    <source>
        <dbReference type="RefSeq" id="XP_022104879.1"/>
    </source>
</evidence>
<evidence type="ECO:0000256" key="9">
    <source>
        <dbReference type="ARBA" id="ARBA00023157"/>
    </source>
</evidence>
<dbReference type="PANTHER" id="PTHR24365:SF541">
    <property type="entry name" value="PROTEIN TOLL-RELATED"/>
    <property type="match status" value="1"/>
</dbReference>
<dbReference type="Gene3D" id="3.40.50.10140">
    <property type="entry name" value="Toll/interleukin-1 receptor homology (TIR) domain"/>
    <property type="match status" value="1"/>
</dbReference>
<dbReference type="PRINTS" id="PR01537">
    <property type="entry name" value="INTRLKN1R1F"/>
</dbReference>
<dbReference type="SUPFAM" id="SSF52200">
    <property type="entry name" value="Toll/Interleukin receptor TIR domain"/>
    <property type="match status" value="1"/>
</dbReference>
<evidence type="ECO:0000313" key="16">
    <source>
        <dbReference type="RefSeq" id="XP_022104878.1"/>
    </source>
</evidence>
<dbReference type="RefSeq" id="XP_022104879.1">
    <property type="nucleotide sequence ID" value="XM_022249187.1"/>
</dbReference>
<keyword evidence="7" id="KW-0520">NAD</keyword>
<dbReference type="InterPro" id="IPR007110">
    <property type="entry name" value="Ig-like_dom"/>
</dbReference>
<dbReference type="SMART" id="SM00408">
    <property type="entry name" value="IGc2"/>
    <property type="match status" value="2"/>
</dbReference>
<organism evidence="14 16">
    <name type="scientific">Acanthaster planci</name>
    <name type="common">Crown-of-thorns starfish</name>
    <dbReference type="NCBI Taxonomy" id="133434"/>
    <lineage>
        <taxon>Eukaryota</taxon>
        <taxon>Metazoa</taxon>
        <taxon>Echinodermata</taxon>
        <taxon>Eleutherozoa</taxon>
        <taxon>Asterozoa</taxon>
        <taxon>Asteroidea</taxon>
        <taxon>Valvatacea</taxon>
        <taxon>Valvatida</taxon>
        <taxon>Acanthasteridae</taxon>
        <taxon>Acanthaster</taxon>
    </lineage>
</organism>
<comment type="similarity">
    <text evidence="2">Belongs to the interleukin-1 receptor family.</text>
</comment>
<evidence type="ECO:0000256" key="3">
    <source>
        <dbReference type="ARBA" id="ARBA00022692"/>
    </source>
</evidence>
<dbReference type="InterPro" id="IPR013783">
    <property type="entry name" value="Ig-like_fold"/>
</dbReference>
<dbReference type="SUPFAM" id="SSF48726">
    <property type="entry name" value="Immunoglobulin"/>
    <property type="match status" value="4"/>
</dbReference>